<evidence type="ECO:0000313" key="2">
    <source>
        <dbReference type="Proteomes" id="UP000445144"/>
    </source>
</evidence>
<evidence type="ECO:0000313" key="1">
    <source>
        <dbReference type="EMBL" id="CAA7197446.1"/>
    </source>
</evidence>
<organism evidence="1 2">
    <name type="scientific">Chryseobacterium potabilaquae</name>
    <dbReference type="NCBI Taxonomy" id="2675057"/>
    <lineage>
        <taxon>Bacteria</taxon>
        <taxon>Pseudomonadati</taxon>
        <taxon>Bacteroidota</taxon>
        <taxon>Flavobacteriia</taxon>
        <taxon>Flavobacteriales</taxon>
        <taxon>Weeksellaceae</taxon>
        <taxon>Chryseobacterium group</taxon>
        <taxon>Chryseobacterium</taxon>
    </lineage>
</organism>
<name>A0A6N4X8L9_9FLAO</name>
<accession>A0A6N4X8L9</accession>
<gene>
    <name evidence="1" type="ORF">CHRY9293_03505</name>
</gene>
<evidence type="ECO:0008006" key="3">
    <source>
        <dbReference type="Google" id="ProtNLM"/>
    </source>
</evidence>
<keyword evidence="2" id="KW-1185">Reference proteome</keyword>
<dbReference type="RefSeq" id="WP_162034113.1">
    <property type="nucleotide sequence ID" value="NZ_CACVBR010000055.1"/>
</dbReference>
<protein>
    <recommendedName>
        <fullName evidence="3">Transcriptional regulator</fullName>
    </recommendedName>
</protein>
<dbReference type="EMBL" id="CACVBR010000055">
    <property type="protein sequence ID" value="CAA7197446.1"/>
    <property type="molecule type" value="Genomic_DNA"/>
</dbReference>
<dbReference type="Proteomes" id="UP000445144">
    <property type="component" value="Unassembled WGS sequence"/>
</dbReference>
<dbReference type="AlphaFoldDB" id="A0A6N4X8L9"/>
<proteinExistence type="predicted"/>
<reference evidence="1 2" key="1">
    <citation type="submission" date="2020-01" db="EMBL/GenBank/DDBJ databases">
        <authorList>
            <person name="Rodrigo-Torres L."/>
            <person name="Arahal R. D."/>
            <person name="Lucena T."/>
        </authorList>
    </citation>
    <scope>NUCLEOTIDE SEQUENCE [LARGE SCALE GENOMIC DNA]</scope>
    <source>
        <strain evidence="1 2">CECT 9293</strain>
    </source>
</reference>
<sequence length="57" mass="6225">MKVGDKAKANPAITGLDTWIEGIVIDVENNPFIGIVISIKDALGRIFYGQSKYFEPA</sequence>